<dbReference type="AlphaFoldDB" id="A0A0B4FZV8"/>
<reference evidence="2 3" key="1">
    <citation type="journal article" date="2014" name="Proc. Natl. Acad. Sci. U.S.A.">
        <title>Trajectory and genomic determinants of fungal-pathogen speciation and host adaptation.</title>
        <authorList>
            <person name="Hu X."/>
            <person name="Xiao G."/>
            <person name="Zheng P."/>
            <person name="Shang Y."/>
            <person name="Su Y."/>
            <person name="Zhang X."/>
            <person name="Liu X."/>
            <person name="Zhan S."/>
            <person name="St Leger R.J."/>
            <person name="Wang C."/>
        </authorList>
    </citation>
    <scope>NUCLEOTIDE SEQUENCE [LARGE SCALE GENOMIC DNA]</scope>
    <source>
        <strain evidence="2 3">ARSEF 549</strain>
    </source>
</reference>
<dbReference type="VEuPathDB" id="FungiDB:MAN_00840"/>
<gene>
    <name evidence="2" type="ORF">MAN_00840</name>
</gene>
<evidence type="ECO:0000313" key="3">
    <source>
        <dbReference type="Proteomes" id="UP000031186"/>
    </source>
</evidence>
<protein>
    <recommendedName>
        <fullName evidence="4">Aurovertin biosynthesis cluster transcription factor aurF</fullName>
    </recommendedName>
</protein>
<feature type="region of interest" description="Disordered" evidence="1">
    <location>
        <begin position="218"/>
        <end position="248"/>
    </location>
</feature>
<evidence type="ECO:0000313" key="2">
    <source>
        <dbReference type="EMBL" id="KID71241.1"/>
    </source>
</evidence>
<feature type="non-terminal residue" evidence="2">
    <location>
        <position position="1"/>
    </location>
</feature>
<feature type="compositionally biased region" description="Basic and acidic residues" evidence="1">
    <location>
        <begin position="282"/>
        <end position="296"/>
    </location>
</feature>
<dbReference type="Proteomes" id="UP000031186">
    <property type="component" value="Unassembled WGS sequence"/>
</dbReference>
<evidence type="ECO:0000256" key="1">
    <source>
        <dbReference type="SAM" id="MobiDB-lite"/>
    </source>
</evidence>
<dbReference type="EMBL" id="AZNF01000001">
    <property type="protein sequence ID" value="KID71241.1"/>
    <property type="molecule type" value="Genomic_DNA"/>
</dbReference>
<feature type="region of interest" description="Disordered" evidence="1">
    <location>
        <begin position="177"/>
        <end position="206"/>
    </location>
</feature>
<comment type="caution">
    <text evidence="2">The sequence shown here is derived from an EMBL/GenBank/DDBJ whole genome shotgun (WGS) entry which is preliminary data.</text>
</comment>
<proteinExistence type="predicted"/>
<name>A0A0B4FZV8_METAF</name>
<evidence type="ECO:0008006" key="4">
    <source>
        <dbReference type="Google" id="ProtNLM"/>
    </source>
</evidence>
<feature type="region of interest" description="Disordered" evidence="1">
    <location>
        <begin position="279"/>
        <end position="325"/>
    </location>
</feature>
<accession>A0A0B4FZV8</accession>
<dbReference type="OrthoDB" id="4468425at2759"/>
<dbReference type="HOGENOM" id="CLU_034566_2_0_1"/>
<organism evidence="2 3">
    <name type="scientific">Metarhizium anisopliae (strain ARSEF 549)</name>
    <dbReference type="NCBI Taxonomy" id="3151832"/>
    <lineage>
        <taxon>Eukaryota</taxon>
        <taxon>Fungi</taxon>
        <taxon>Dikarya</taxon>
        <taxon>Ascomycota</taxon>
        <taxon>Pezizomycotina</taxon>
        <taxon>Sordariomycetes</taxon>
        <taxon>Hypocreomycetidae</taxon>
        <taxon>Hypocreales</taxon>
        <taxon>Clavicipitaceae</taxon>
        <taxon>Metarhizium</taxon>
    </lineage>
</organism>
<sequence length="590" mass="65657">MDRFEMQQLLTPSCTPTPDNMNCFVDAIKSLLDESDVTTIHTLARRMNPFRIDFQRVVTGNTVAVKPVLVLENGEPPEFKSLDQTYQSYLSPDLSTVSICGTKSDFSITSQHSTGEENVLVHDSPRGMDSMVSPNATEDCSLIESETDINCVRVMENQLRNNFTKAPYGITEIPNKACGPDGDIIRQRHGSGTTASPRPPSSTTSRYSVMDALSTFSSSSSRFSTTEPVRRRSDDASMADACSESPFSSQFDDLEMSQISLPACYTSWDMEPNMSLSASQWHHCEGPGDRSGRLERSTSLGESPRSPAQPRQDMYSNLSPGRNGCTPNTTRGIMKEAPNGAAVDPVRQKILLAARTCIRADYLHFLQTNLARWTKEGLWQKESPQVAGASVRDYEKLRNAYSCVCRLDKRMRDDPIRTRIALVLLHLEYENTCLKWKTGRRNPSVVETRLGRGTTSSMIDQILENIHPEWRVADARLRAELRADFHNRKRYGKRWWILTNALGPGLLILCSSKIAAIIKNTAVTITMLRGIADAIRSSEPASVGILKLVTPVADSLFSNHGYASHDTEQLLRELGTFQLPVLEDEDGHVA</sequence>
<keyword evidence="3" id="KW-1185">Reference proteome</keyword>
<feature type="compositionally biased region" description="Polar residues" evidence="1">
    <location>
        <begin position="314"/>
        <end position="325"/>
    </location>
</feature>
<feature type="compositionally biased region" description="Low complexity" evidence="1">
    <location>
        <begin position="190"/>
        <end position="206"/>
    </location>
</feature>